<keyword evidence="5" id="KW-0963">Cytoplasm</keyword>
<dbReference type="GO" id="GO:0005730">
    <property type="term" value="C:nucleolus"/>
    <property type="evidence" value="ECO:0007669"/>
    <property type="project" value="UniProtKB-SubCell"/>
</dbReference>
<dbReference type="AlphaFoldDB" id="A0A0P6GRZ5"/>
<reference evidence="24" key="1">
    <citation type="submission" date="2015-10" db="EMBL/GenBank/DDBJ databases">
        <title>EvidentialGene: Evidence-directed Construction of Complete mRNA Transcriptomes without Genomes.</title>
        <authorList>
            <person name="Gilbert D.G."/>
        </authorList>
    </citation>
    <scope>NUCLEOTIDE SEQUENCE</scope>
</reference>
<evidence type="ECO:0000256" key="4">
    <source>
        <dbReference type="ARBA" id="ARBA00018517"/>
    </source>
</evidence>
<keyword evidence="8" id="KW-0808">Transferase</keyword>
<evidence type="ECO:0000256" key="16">
    <source>
        <dbReference type="ARBA" id="ARBA00048763"/>
    </source>
</evidence>
<dbReference type="CDD" id="cd02440">
    <property type="entry name" value="AdoMet_MTases"/>
    <property type="match status" value="1"/>
</dbReference>
<reference evidence="25 26" key="2">
    <citation type="submission" date="2016-03" db="EMBL/GenBank/DDBJ databases">
        <title>EvidentialGene: Evidence-directed Construction of Genes on Genomes.</title>
        <authorList>
            <person name="Gilbert D.G."/>
            <person name="Choi J.-H."/>
            <person name="Mockaitis K."/>
            <person name="Colbourne J."/>
            <person name="Pfrender M."/>
        </authorList>
    </citation>
    <scope>NUCLEOTIDE SEQUENCE [LARGE SCALE GENOMIC DNA]</scope>
    <source>
        <strain evidence="25 26">Xinb3</strain>
        <tissue evidence="25">Complete organism</tissue>
    </source>
</reference>
<evidence type="ECO:0000256" key="21">
    <source>
        <dbReference type="ARBA" id="ARBA00079339"/>
    </source>
</evidence>
<dbReference type="EMBL" id="LRGB01000212">
    <property type="protein sequence ID" value="KZS20340.1"/>
    <property type="molecule type" value="Genomic_DNA"/>
</dbReference>
<evidence type="ECO:0000313" key="25">
    <source>
        <dbReference type="EMBL" id="KZS20340.1"/>
    </source>
</evidence>
<dbReference type="FunFam" id="3.40.50.150:FF:000066">
    <property type="entry name" value="Trimethylguanosine synthase 1"/>
    <property type="match status" value="1"/>
</dbReference>
<dbReference type="Proteomes" id="UP000076858">
    <property type="component" value="Unassembled WGS sequence"/>
</dbReference>
<comment type="catalytic activity">
    <reaction evidence="14">
        <text>a 5'-end (N(2),N(7)-dimethyl 5'-triphosphoguanosine)-ribonucleoside in snoRNA + S-adenosyl-L-methionine = a 5'-end (N(2),N(2),N(7)-trimethyl 5'-triphosphoguanosine)-ribonucleoside in snoRNA + S-adenosyl-L-homocysteine + H(+)</text>
        <dbReference type="Rhea" id="RHEA:78507"/>
        <dbReference type="Rhea" id="RHEA-COMP:19088"/>
        <dbReference type="Rhea" id="RHEA-COMP:19090"/>
        <dbReference type="ChEBI" id="CHEBI:15378"/>
        <dbReference type="ChEBI" id="CHEBI:57856"/>
        <dbReference type="ChEBI" id="CHEBI:59789"/>
        <dbReference type="ChEBI" id="CHEBI:167623"/>
        <dbReference type="ChEBI" id="CHEBI:172880"/>
    </reaction>
    <physiologicalReaction direction="left-to-right" evidence="14">
        <dbReference type="Rhea" id="RHEA:78508"/>
    </physiologicalReaction>
</comment>
<dbReference type="STRING" id="35525.A0A0P6GRZ5"/>
<comment type="catalytic activity">
    <reaction evidence="16">
        <text>a 5'-end (N(2),N(7)-dimethyl 5'-triphosphoguanosine)-ribonucleoside in snRNA + S-adenosyl-L-methionine = a 5'-end (N(2),N(2),N(7)-trimethyl 5'-triphosphoguanosine)-ribonucleoside in snRNA + S-adenosyl-L-homocysteine + H(+)</text>
        <dbReference type="Rhea" id="RHEA:78479"/>
        <dbReference type="Rhea" id="RHEA-COMP:19087"/>
        <dbReference type="Rhea" id="RHEA-COMP:19089"/>
        <dbReference type="ChEBI" id="CHEBI:15378"/>
        <dbReference type="ChEBI" id="CHEBI:57856"/>
        <dbReference type="ChEBI" id="CHEBI:59789"/>
        <dbReference type="ChEBI" id="CHEBI:167623"/>
        <dbReference type="ChEBI" id="CHEBI:172880"/>
    </reaction>
    <physiologicalReaction direction="left-to-right" evidence="16">
        <dbReference type="Rhea" id="RHEA:78480"/>
    </physiologicalReaction>
</comment>
<dbReference type="InterPro" id="IPR019012">
    <property type="entry name" value="RNA_cap_Gua-N2-MeTrfase"/>
</dbReference>
<dbReference type="EMBL" id="GDIQ01030971">
    <property type="protein sequence ID" value="JAN63766.1"/>
    <property type="molecule type" value="Transcribed_RNA"/>
</dbReference>
<evidence type="ECO:0000256" key="11">
    <source>
        <dbReference type="ARBA" id="ARBA00023163"/>
    </source>
</evidence>
<evidence type="ECO:0000256" key="2">
    <source>
        <dbReference type="ARBA" id="ARBA00004496"/>
    </source>
</evidence>
<keyword evidence="9" id="KW-0949">S-adenosyl-L-methionine</keyword>
<dbReference type="SUPFAM" id="SSF53335">
    <property type="entry name" value="S-adenosyl-L-methionine-dependent methyltransferases"/>
    <property type="match status" value="1"/>
</dbReference>
<evidence type="ECO:0000256" key="3">
    <source>
        <dbReference type="ARBA" id="ARBA00004604"/>
    </source>
</evidence>
<comment type="catalytic activity">
    <reaction evidence="17">
        <text>a 5'-end (N(7)-methyl 5'-triphosphoguanosine)-ribonucleoside in snRNA + S-adenosyl-L-methionine = a 5'-end (N(2),N(7)-dimethyl 5'-triphosphoguanosine)-ribonucleoside in snRNA + S-adenosyl-L-homocysteine + H(+)</text>
        <dbReference type="Rhea" id="RHEA:78471"/>
        <dbReference type="Rhea" id="RHEA-COMP:19085"/>
        <dbReference type="Rhea" id="RHEA-COMP:19087"/>
        <dbReference type="ChEBI" id="CHEBI:15378"/>
        <dbReference type="ChEBI" id="CHEBI:57856"/>
        <dbReference type="ChEBI" id="CHEBI:59789"/>
        <dbReference type="ChEBI" id="CHEBI:156461"/>
        <dbReference type="ChEBI" id="CHEBI:172880"/>
    </reaction>
    <physiologicalReaction direction="left-to-right" evidence="17">
        <dbReference type="Rhea" id="RHEA:78472"/>
    </physiologicalReaction>
</comment>
<name>A0A0P6GRZ5_9CRUS</name>
<evidence type="ECO:0000256" key="10">
    <source>
        <dbReference type="ARBA" id="ARBA00023015"/>
    </source>
</evidence>
<accession>A0A0P6GRZ5</accession>
<evidence type="ECO:0000256" key="23">
    <source>
        <dbReference type="SAM" id="MobiDB-lite"/>
    </source>
</evidence>
<keyword evidence="26" id="KW-1185">Reference proteome</keyword>
<keyword evidence="6" id="KW-0597">Phosphoprotein</keyword>
<keyword evidence="7" id="KW-0489">Methyltransferase</keyword>
<evidence type="ECO:0000256" key="5">
    <source>
        <dbReference type="ARBA" id="ARBA00022490"/>
    </source>
</evidence>
<dbReference type="Gene3D" id="3.40.50.150">
    <property type="entry name" value="Vaccinia Virus protein VP39"/>
    <property type="match status" value="1"/>
</dbReference>
<evidence type="ECO:0000256" key="6">
    <source>
        <dbReference type="ARBA" id="ARBA00022553"/>
    </source>
</evidence>
<protein>
    <recommendedName>
        <fullName evidence="4">Trimethylguanosine synthase</fullName>
    </recommendedName>
    <alternativeName>
        <fullName evidence="18">Cap-specific guanine-N(2) methyltransferase</fullName>
    </alternativeName>
    <alternativeName>
        <fullName evidence="21">Nuclear receptor coactivator 6-interacting protein</fullName>
    </alternativeName>
    <alternativeName>
        <fullName evidence="22">PRIP-interacting protein with methyltransferase motif</fullName>
    </alternativeName>
</protein>
<comment type="catalytic activity">
    <reaction evidence="15">
        <text>a 5'-end (N(7)-methyl 5'-triphosphoguanosine)-ribonucleoside in snoRNA + S-adenosyl-L-methionine = a 5'-end (N(2),N(7)-dimethyl 5'-triphosphoguanosine)-ribonucleoside in snoRNA + S-adenosyl-L-homocysteine + H(+)</text>
        <dbReference type="Rhea" id="RHEA:78475"/>
        <dbReference type="Rhea" id="RHEA-COMP:19086"/>
        <dbReference type="Rhea" id="RHEA-COMP:19088"/>
        <dbReference type="ChEBI" id="CHEBI:15378"/>
        <dbReference type="ChEBI" id="CHEBI:57856"/>
        <dbReference type="ChEBI" id="CHEBI:59789"/>
        <dbReference type="ChEBI" id="CHEBI:156461"/>
        <dbReference type="ChEBI" id="CHEBI:172880"/>
    </reaction>
    <physiologicalReaction direction="left-to-right" evidence="15">
        <dbReference type="Rhea" id="RHEA:78476"/>
    </physiologicalReaction>
</comment>
<dbReference type="GO" id="GO:0005737">
    <property type="term" value="C:cytoplasm"/>
    <property type="evidence" value="ECO:0007669"/>
    <property type="project" value="UniProtKB-SubCell"/>
</dbReference>
<comment type="subcellular location">
    <subcellularLocation>
        <location evidence="2">Cytoplasm</location>
    </subcellularLocation>
    <subcellularLocation>
        <location evidence="1">Nucleus</location>
        <location evidence="1">Cajal body</location>
    </subcellularLocation>
    <subcellularLocation>
        <location evidence="3">Nucleus</location>
        <location evidence="3">Nucleolus</location>
    </subcellularLocation>
</comment>
<evidence type="ECO:0000256" key="8">
    <source>
        <dbReference type="ARBA" id="ARBA00022679"/>
    </source>
</evidence>
<feature type="region of interest" description="Disordered" evidence="23">
    <location>
        <begin position="103"/>
        <end position="122"/>
    </location>
</feature>
<evidence type="ECO:0000313" key="26">
    <source>
        <dbReference type="Proteomes" id="UP000076858"/>
    </source>
</evidence>
<evidence type="ECO:0000256" key="17">
    <source>
        <dbReference type="ARBA" id="ARBA00049075"/>
    </source>
</evidence>
<keyword evidence="12" id="KW-0539">Nucleus</keyword>
<comment type="function">
    <text evidence="19">Catalyzes the 2 serial methylation steps for the conversion of the 7-monomethylguanosine (m(7)G) caps of snRNAs and snoRNAs to a 2,2,7-trimethylguanosine (m(2,2,7)G) cap structure. The enzyme is specific for guanine, and N7 methylation must precede N2 methylation. Hypermethylation of the m7G cap of U snRNAs leads to their concentration in nuclear foci, their colocalization with coilin and the formation of canonical Cajal bodies (CBs). Plays a role in transcriptional regulation.</text>
</comment>
<organism evidence="24">
    <name type="scientific">Daphnia magna</name>
    <dbReference type="NCBI Taxonomy" id="35525"/>
    <lineage>
        <taxon>Eukaryota</taxon>
        <taxon>Metazoa</taxon>
        <taxon>Ecdysozoa</taxon>
        <taxon>Arthropoda</taxon>
        <taxon>Crustacea</taxon>
        <taxon>Branchiopoda</taxon>
        <taxon>Diplostraca</taxon>
        <taxon>Cladocera</taxon>
        <taxon>Anomopoda</taxon>
        <taxon>Daphniidae</taxon>
        <taxon>Daphnia</taxon>
    </lineage>
</organism>
<evidence type="ECO:0000256" key="1">
    <source>
        <dbReference type="ARBA" id="ARBA00004408"/>
    </source>
</evidence>
<evidence type="ECO:0000313" key="24">
    <source>
        <dbReference type="EMBL" id="JAN63766.1"/>
    </source>
</evidence>
<keyword evidence="10" id="KW-0805">Transcription regulation</keyword>
<evidence type="ECO:0000256" key="13">
    <source>
        <dbReference type="ARBA" id="ARBA00025783"/>
    </source>
</evidence>
<dbReference type="InterPro" id="IPR029063">
    <property type="entry name" value="SAM-dependent_MTases_sf"/>
</dbReference>
<evidence type="ECO:0000256" key="19">
    <source>
        <dbReference type="ARBA" id="ARBA00057179"/>
    </source>
</evidence>
<sequence length="504" mass="57838">MNEQKSWKSICIFNFEFKSPSVEVWCNFTQSFLNDTQLLAQGLDHCLDNSTVGASVNVIDKVNLSTLESDWIEYWSEQGNKLVLESWIEKYINFIDTTNQKFQEENSENCPDSTHDKESSESTNHKWTNLWEEHQLEQYLYYQNWFSQWWSEQELISKIADVANEQPNSEVNEESLADEVSAAVLDFEYLTLQTNIDMEVTLLPSDAIDPNHSEKGILEKTRDFLVGFGLASNMNKTGSNISSCKVLAMKKKKKKKKSKNKKLYHSKMAAEQLACYVKTDDKKEEDEETQTACSPEVLENKELTKYWAQRYRLFSRFDQGIKLDYDSWFSVTPERIARHIAARCRCDLIVDAFCGAGGNSIQFAFKCERVIAIDIDPVKIELARHNASVYGVADRIEFIVGDFFQLAPSLKADVVFLSPPWGGPKYLEAPQFNLEDMQPNGFEIFKAARRITPNLAYFLPRNTNVDQVIELAASDGKAEIEQNILNNKVKTITAYYGELIRDSE</sequence>
<evidence type="ECO:0000256" key="15">
    <source>
        <dbReference type="ARBA" id="ARBA00048740"/>
    </source>
</evidence>
<evidence type="ECO:0000256" key="7">
    <source>
        <dbReference type="ARBA" id="ARBA00022603"/>
    </source>
</evidence>
<evidence type="ECO:0000256" key="20">
    <source>
        <dbReference type="ARBA" id="ARBA00064494"/>
    </source>
</evidence>
<evidence type="ECO:0000256" key="9">
    <source>
        <dbReference type="ARBA" id="ARBA00022691"/>
    </source>
</evidence>
<comment type="subunit">
    <text evidence="20">May form homooligomers. Interacts with CREBBP/CBP, EED/WAIT1, EP300/P300, NCOA6/PRIP, PPARBP/PBP and SMN.</text>
</comment>
<comment type="similarity">
    <text evidence="13">Belongs to the methyltransferase superfamily. Trimethylguanosine synthase family.</text>
</comment>
<evidence type="ECO:0000256" key="12">
    <source>
        <dbReference type="ARBA" id="ARBA00023242"/>
    </source>
</evidence>
<dbReference type="Pfam" id="PF09445">
    <property type="entry name" value="Methyltransf_15"/>
    <property type="match status" value="1"/>
</dbReference>
<dbReference type="OrthoDB" id="194443at2759"/>
<dbReference type="PANTHER" id="PTHR14741">
    <property type="entry name" value="S-ADENOSYLMETHIONINE-DEPENDENT METHYLTRANSFERASE RELATED"/>
    <property type="match status" value="1"/>
</dbReference>
<evidence type="ECO:0000256" key="22">
    <source>
        <dbReference type="ARBA" id="ARBA00081504"/>
    </source>
</evidence>
<dbReference type="PANTHER" id="PTHR14741:SF32">
    <property type="entry name" value="TRIMETHYLGUANOSINE SYNTHASE"/>
    <property type="match status" value="1"/>
</dbReference>
<dbReference type="GO" id="GO:0015030">
    <property type="term" value="C:Cajal body"/>
    <property type="evidence" value="ECO:0007669"/>
    <property type="project" value="UniProtKB-SubCell"/>
</dbReference>
<evidence type="ECO:0000256" key="18">
    <source>
        <dbReference type="ARBA" id="ARBA00049790"/>
    </source>
</evidence>
<evidence type="ECO:0000256" key="14">
    <source>
        <dbReference type="ARBA" id="ARBA00047418"/>
    </source>
</evidence>
<proteinExistence type="inferred from homology"/>
<gene>
    <name evidence="25" type="ORF">APZ42_012990</name>
</gene>
<feature type="compositionally biased region" description="Basic and acidic residues" evidence="23">
    <location>
        <begin position="113"/>
        <end position="122"/>
    </location>
</feature>
<keyword evidence="11" id="KW-0804">Transcription</keyword>
<dbReference type="GO" id="GO:0071164">
    <property type="term" value="F:RNA cap trimethylguanosine synthase activity"/>
    <property type="evidence" value="ECO:0007669"/>
    <property type="project" value="TreeGrafter"/>
</dbReference>